<dbReference type="AlphaFoldDB" id="A0A4S8M2C6"/>
<dbReference type="Pfam" id="PF02515">
    <property type="entry name" value="CoA_transf_3"/>
    <property type="match status" value="1"/>
</dbReference>
<dbReference type="Proteomes" id="UP000297245">
    <property type="component" value="Unassembled WGS sequence"/>
</dbReference>
<dbReference type="PANTHER" id="PTHR48229:SF2">
    <property type="entry name" value="CAIB_BAIF FAMILY PROTEIN"/>
    <property type="match status" value="1"/>
</dbReference>
<dbReference type="InterPro" id="IPR052985">
    <property type="entry name" value="CoA-trans_III_biosynth/detox"/>
</dbReference>
<protein>
    <submittedName>
        <fullName evidence="2">CoA-transferase family III</fullName>
    </submittedName>
</protein>
<sequence>MATYSVPAEAQKLLENEIINNKLHSFIPSETREAYTHIEFQGTDFPSIPVNWRFAESMAALRGFEGAMLNILLNKKYGIPYQKIVINTDHASLLFMEFMYSEIIEQDGKRIMAHHPEFSQKYFPNLVKSPAFYTPLGQKCTNIYKTKDGRFIHTHASLDPVPTMKALDIDPNLQLPTGTNPCSIFSEKIAFHNASDLDKLLNDQHRQAATVCLSTEEFLCSPHGKANAHVGLYEIHHVSNPNQKPCWWKAVEGKTTPTRPLYGLKVIDLTRIIAAPTIGRTLAEQGASLLRITSRNLPDFAELNFELGWGKWNAHLDLKNQEDRERLKELILESDVVISGYRPGVMDKWGFGKEDVMKMCEGRERGIIYVRENCYGWNGPLTYRSGWQQISDAICGVSLEFGRSMGLEEPVAPIFPNADYSTGVIGATSVLQALIERSRKGGSYIIDLALNYYSQWLINSVKPYPPDVWHQLWTMYGKPMFRHDDNMPVTLVKVCKMLAENERSREALFKEEFWEVRENEALGKGVRVKALRPALRFPEGLVKPGFQVGTRPNGRDKPRWPEDLDTVVIE</sequence>
<name>A0A4S8M2C6_DENBC</name>
<dbReference type="SUPFAM" id="SSF89796">
    <property type="entry name" value="CoA-transferase family III (CaiB/BaiF)"/>
    <property type="match status" value="2"/>
</dbReference>
<reference evidence="2 3" key="1">
    <citation type="journal article" date="2019" name="Nat. Ecol. Evol.">
        <title>Megaphylogeny resolves global patterns of mushroom evolution.</title>
        <authorList>
            <person name="Varga T."/>
            <person name="Krizsan K."/>
            <person name="Foldi C."/>
            <person name="Dima B."/>
            <person name="Sanchez-Garcia M."/>
            <person name="Sanchez-Ramirez S."/>
            <person name="Szollosi G.J."/>
            <person name="Szarkandi J.G."/>
            <person name="Papp V."/>
            <person name="Albert L."/>
            <person name="Andreopoulos W."/>
            <person name="Angelini C."/>
            <person name="Antonin V."/>
            <person name="Barry K.W."/>
            <person name="Bougher N.L."/>
            <person name="Buchanan P."/>
            <person name="Buyck B."/>
            <person name="Bense V."/>
            <person name="Catcheside P."/>
            <person name="Chovatia M."/>
            <person name="Cooper J."/>
            <person name="Damon W."/>
            <person name="Desjardin D."/>
            <person name="Finy P."/>
            <person name="Geml J."/>
            <person name="Haridas S."/>
            <person name="Hughes K."/>
            <person name="Justo A."/>
            <person name="Karasinski D."/>
            <person name="Kautmanova I."/>
            <person name="Kiss B."/>
            <person name="Kocsube S."/>
            <person name="Kotiranta H."/>
            <person name="LaButti K.M."/>
            <person name="Lechner B.E."/>
            <person name="Liimatainen K."/>
            <person name="Lipzen A."/>
            <person name="Lukacs Z."/>
            <person name="Mihaltcheva S."/>
            <person name="Morgado L.N."/>
            <person name="Niskanen T."/>
            <person name="Noordeloos M.E."/>
            <person name="Ohm R.A."/>
            <person name="Ortiz-Santana B."/>
            <person name="Ovrebo C."/>
            <person name="Racz N."/>
            <person name="Riley R."/>
            <person name="Savchenko A."/>
            <person name="Shiryaev A."/>
            <person name="Soop K."/>
            <person name="Spirin V."/>
            <person name="Szebenyi C."/>
            <person name="Tomsovsky M."/>
            <person name="Tulloss R.E."/>
            <person name="Uehling J."/>
            <person name="Grigoriev I.V."/>
            <person name="Vagvolgyi C."/>
            <person name="Papp T."/>
            <person name="Martin F.M."/>
            <person name="Miettinen O."/>
            <person name="Hibbett D.S."/>
            <person name="Nagy L.G."/>
        </authorList>
    </citation>
    <scope>NUCLEOTIDE SEQUENCE [LARGE SCALE GENOMIC DNA]</scope>
    <source>
        <strain evidence="2 3">CBS 962.96</strain>
    </source>
</reference>
<dbReference type="InterPro" id="IPR003673">
    <property type="entry name" value="CoA-Trfase_fam_III"/>
</dbReference>
<organism evidence="2 3">
    <name type="scientific">Dendrothele bispora (strain CBS 962.96)</name>
    <dbReference type="NCBI Taxonomy" id="1314807"/>
    <lineage>
        <taxon>Eukaryota</taxon>
        <taxon>Fungi</taxon>
        <taxon>Dikarya</taxon>
        <taxon>Basidiomycota</taxon>
        <taxon>Agaricomycotina</taxon>
        <taxon>Agaricomycetes</taxon>
        <taxon>Agaricomycetidae</taxon>
        <taxon>Agaricales</taxon>
        <taxon>Agaricales incertae sedis</taxon>
        <taxon>Dendrothele</taxon>
    </lineage>
</organism>
<evidence type="ECO:0000313" key="2">
    <source>
        <dbReference type="EMBL" id="THU96254.1"/>
    </source>
</evidence>
<gene>
    <name evidence="2" type="ORF">K435DRAFT_664806</name>
</gene>
<evidence type="ECO:0000313" key="3">
    <source>
        <dbReference type="Proteomes" id="UP000297245"/>
    </source>
</evidence>
<evidence type="ECO:0000256" key="1">
    <source>
        <dbReference type="ARBA" id="ARBA00008383"/>
    </source>
</evidence>
<dbReference type="GO" id="GO:0016740">
    <property type="term" value="F:transferase activity"/>
    <property type="evidence" value="ECO:0007669"/>
    <property type="project" value="UniProtKB-KW"/>
</dbReference>
<dbReference type="InterPro" id="IPR023606">
    <property type="entry name" value="CoA-Trfase_III_dom_1_sf"/>
</dbReference>
<comment type="similarity">
    <text evidence="1">Belongs to the CoA-transferase III family.</text>
</comment>
<keyword evidence="2" id="KW-0808">Transferase</keyword>
<dbReference type="Gene3D" id="3.40.50.10540">
    <property type="entry name" value="Crotonobetainyl-coa:carnitine coa-transferase, domain 1"/>
    <property type="match status" value="1"/>
</dbReference>
<dbReference type="OrthoDB" id="2308815at2759"/>
<dbReference type="EMBL" id="ML179181">
    <property type="protein sequence ID" value="THU96254.1"/>
    <property type="molecule type" value="Genomic_DNA"/>
</dbReference>
<accession>A0A4S8M2C6</accession>
<proteinExistence type="inferred from homology"/>
<keyword evidence="3" id="KW-1185">Reference proteome</keyword>
<dbReference type="PANTHER" id="PTHR48229">
    <property type="entry name" value="CAIB/BAIF FAMILY ENZYME (AFU_ORTHOLOGUE AFUA_1G05360)-RELATED"/>
    <property type="match status" value="1"/>
</dbReference>